<feature type="region of interest" description="Disordered" evidence="1">
    <location>
        <begin position="37"/>
        <end position="56"/>
    </location>
</feature>
<accession>A0A2I0AE95</accession>
<dbReference type="Proteomes" id="UP000236161">
    <property type="component" value="Unassembled WGS sequence"/>
</dbReference>
<organism evidence="2 3">
    <name type="scientific">Apostasia shenzhenica</name>
    <dbReference type="NCBI Taxonomy" id="1088818"/>
    <lineage>
        <taxon>Eukaryota</taxon>
        <taxon>Viridiplantae</taxon>
        <taxon>Streptophyta</taxon>
        <taxon>Embryophyta</taxon>
        <taxon>Tracheophyta</taxon>
        <taxon>Spermatophyta</taxon>
        <taxon>Magnoliopsida</taxon>
        <taxon>Liliopsida</taxon>
        <taxon>Asparagales</taxon>
        <taxon>Orchidaceae</taxon>
        <taxon>Apostasioideae</taxon>
        <taxon>Apostasia</taxon>
    </lineage>
</organism>
<proteinExistence type="predicted"/>
<protein>
    <submittedName>
        <fullName evidence="2">Uncharacterized protein</fullName>
    </submittedName>
</protein>
<dbReference type="AlphaFoldDB" id="A0A2I0AE95"/>
<keyword evidence="3" id="KW-1185">Reference proteome</keyword>
<gene>
    <name evidence="2" type="ORF">AXF42_Ash011305</name>
</gene>
<dbReference type="EMBL" id="KZ451988">
    <property type="protein sequence ID" value="PKA53826.1"/>
    <property type="molecule type" value="Genomic_DNA"/>
</dbReference>
<evidence type="ECO:0000256" key="1">
    <source>
        <dbReference type="SAM" id="MobiDB-lite"/>
    </source>
</evidence>
<name>A0A2I0AE95_9ASPA</name>
<reference evidence="2 3" key="1">
    <citation type="journal article" date="2017" name="Nature">
        <title>The Apostasia genome and the evolution of orchids.</title>
        <authorList>
            <person name="Zhang G.Q."/>
            <person name="Liu K.W."/>
            <person name="Li Z."/>
            <person name="Lohaus R."/>
            <person name="Hsiao Y.Y."/>
            <person name="Niu S.C."/>
            <person name="Wang J.Y."/>
            <person name="Lin Y.C."/>
            <person name="Xu Q."/>
            <person name="Chen L.J."/>
            <person name="Yoshida K."/>
            <person name="Fujiwara S."/>
            <person name="Wang Z.W."/>
            <person name="Zhang Y.Q."/>
            <person name="Mitsuda N."/>
            <person name="Wang M."/>
            <person name="Liu G.H."/>
            <person name="Pecoraro L."/>
            <person name="Huang H.X."/>
            <person name="Xiao X.J."/>
            <person name="Lin M."/>
            <person name="Wu X.Y."/>
            <person name="Wu W.L."/>
            <person name="Chen Y.Y."/>
            <person name="Chang S.B."/>
            <person name="Sakamoto S."/>
            <person name="Ohme-Takagi M."/>
            <person name="Yagi M."/>
            <person name="Zeng S.J."/>
            <person name="Shen C.Y."/>
            <person name="Yeh C.M."/>
            <person name="Luo Y.B."/>
            <person name="Tsai W.C."/>
            <person name="Van de Peer Y."/>
            <person name="Liu Z.J."/>
        </authorList>
    </citation>
    <scope>NUCLEOTIDE SEQUENCE [LARGE SCALE GENOMIC DNA]</scope>
    <source>
        <strain evidence="3">cv. Shenzhen</strain>
        <tissue evidence="2">Stem</tissue>
    </source>
</reference>
<evidence type="ECO:0000313" key="2">
    <source>
        <dbReference type="EMBL" id="PKA53826.1"/>
    </source>
</evidence>
<sequence length="56" mass="6365">MVPTLHLNCTRSAKLAFSLYLFTNSFIYSHRSQTSVKPQSREFNQASSTTSQDHPC</sequence>
<evidence type="ECO:0000313" key="3">
    <source>
        <dbReference type="Proteomes" id="UP000236161"/>
    </source>
</evidence>